<organism evidence="1 2">
    <name type="scientific">Ensifer adhaerens</name>
    <name type="common">Sinorhizobium morelense</name>
    <dbReference type="NCBI Taxonomy" id="106592"/>
    <lineage>
        <taxon>Bacteria</taxon>
        <taxon>Pseudomonadati</taxon>
        <taxon>Pseudomonadota</taxon>
        <taxon>Alphaproteobacteria</taxon>
        <taxon>Hyphomicrobiales</taxon>
        <taxon>Rhizobiaceae</taxon>
        <taxon>Sinorhizobium/Ensifer group</taxon>
        <taxon>Ensifer</taxon>
    </lineage>
</organism>
<proteinExistence type="predicted"/>
<evidence type="ECO:0000313" key="2">
    <source>
        <dbReference type="Proteomes" id="UP001214094"/>
    </source>
</evidence>
<accession>A0ABY8HS54</accession>
<geneLocation type="plasmid" evidence="1 2">
    <name>unnamedB</name>
</geneLocation>
<dbReference type="Proteomes" id="UP001214094">
    <property type="component" value="Plasmid unnamedB"/>
</dbReference>
<dbReference type="GeneID" id="74309049"/>
<keyword evidence="1" id="KW-0614">Plasmid</keyword>
<sequence length="42" mass="4795">MEIAVLQAVEFKKEINTVWIYPPAADRVAAYKNILVARTVDF</sequence>
<name>A0ABY8HS54_ENSAD</name>
<protein>
    <submittedName>
        <fullName evidence="1">Uncharacterized protein</fullName>
    </submittedName>
</protein>
<reference evidence="1 2" key="1">
    <citation type="submission" date="2023-03" db="EMBL/GenBank/DDBJ databases">
        <title>Comparative genome and transcriptome analysis combination mining strategies for increasing vitamin B12 production of Ensifer adhaerens strain.</title>
        <authorList>
            <person name="Yongheng L."/>
        </authorList>
    </citation>
    <scope>NUCLEOTIDE SEQUENCE [LARGE SCALE GENOMIC DNA]</scope>
    <source>
        <strain evidence="1 2">Casida A-T305</strain>
        <plasmid evidence="1 2">unnamedB</plasmid>
    </source>
</reference>
<keyword evidence="2" id="KW-1185">Reference proteome</keyword>
<evidence type="ECO:0000313" key="1">
    <source>
        <dbReference type="EMBL" id="WFP94940.1"/>
    </source>
</evidence>
<dbReference type="RefSeq" id="WP_257785213.1">
    <property type="nucleotide sequence ID" value="NZ_CP015882.1"/>
</dbReference>
<dbReference type="EMBL" id="CP121310">
    <property type="protein sequence ID" value="WFP94940.1"/>
    <property type="molecule type" value="Genomic_DNA"/>
</dbReference>
<gene>
    <name evidence="1" type="ORF">P4B07_28010</name>
</gene>